<sequence length="149" mass="17542">MATLYGLETKALNQSVRRNIERFPNDFMFQLTKEEWANLRSQIVTASWGGRRNEPFAFTEYGVLMLSSVLNSQRAIQVNIRIMRIFNQLRTAIMSETDIRLEIEKIKRSLDNQDKNIELVFQYLDELNDKIKRPPLLPDREMVGYKIGE</sequence>
<evidence type="ECO:0000313" key="2">
    <source>
        <dbReference type="EMBL" id="MFC3197704.1"/>
    </source>
</evidence>
<proteinExistence type="predicted"/>
<feature type="domain" description="KilA-N DNA-binding" evidence="1">
    <location>
        <begin position="1"/>
        <end position="69"/>
    </location>
</feature>
<comment type="caution">
    <text evidence="2">The sequence shown here is derived from an EMBL/GenBank/DDBJ whole genome shotgun (WGS) entry which is preliminary data.</text>
</comment>
<gene>
    <name evidence="2" type="ORF">ACFOET_08775</name>
</gene>
<keyword evidence="3" id="KW-1185">Reference proteome</keyword>
<dbReference type="Pfam" id="PF10543">
    <property type="entry name" value="ORF6N"/>
    <property type="match status" value="1"/>
</dbReference>
<evidence type="ECO:0000313" key="3">
    <source>
        <dbReference type="Proteomes" id="UP001595526"/>
    </source>
</evidence>
<evidence type="ECO:0000259" key="1">
    <source>
        <dbReference type="Pfam" id="PF10543"/>
    </source>
</evidence>
<dbReference type="InterPro" id="IPR018873">
    <property type="entry name" value="KilA-N_DNA-bd_domain"/>
</dbReference>
<accession>A0ABV7JHW7</accession>
<dbReference type="EMBL" id="JBHRTA010000029">
    <property type="protein sequence ID" value="MFC3197704.1"/>
    <property type="molecule type" value="Genomic_DNA"/>
</dbReference>
<organism evidence="2 3">
    <name type="scientific">Parapedobacter deserti</name>
    <dbReference type="NCBI Taxonomy" id="1912957"/>
    <lineage>
        <taxon>Bacteria</taxon>
        <taxon>Pseudomonadati</taxon>
        <taxon>Bacteroidota</taxon>
        <taxon>Sphingobacteriia</taxon>
        <taxon>Sphingobacteriales</taxon>
        <taxon>Sphingobacteriaceae</taxon>
        <taxon>Parapedobacter</taxon>
    </lineage>
</organism>
<reference evidence="3" key="1">
    <citation type="journal article" date="2019" name="Int. J. Syst. Evol. Microbiol.">
        <title>The Global Catalogue of Microorganisms (GCM) 10K type strain sequencing project: providing services to taxonomists for standard genome sequencing and annotation.</title>
        <authorList>
            <consortium name="The Broad Institute Genomics Platform"/>
            <consortium name="The Broad Institute Genome Sequencing Center for Infectious Disease"/>
            <person name="Wu L."/>
            <person name="Ma J."/>
        </authorList>
    </citation>
    <scope>NUCLEOTIDE SEQUENCE [LARGE SCALE GENOMIC DNA]</scope>
    <source>
        <strain evidence="3">KCTC 52416</strain>
    </source>
</reference>
<dbReference type="Proteomes" id="UP001595526">
    <property type="component" value="Unassembled WGS sequence"/>
</dbReference>
<protein>
    <submittedName>
        <fullName evidence="2">ORF6N domain-containing protein</fullName>
    </submittedName>
</protein>
<name>A0ABV7JHW7_9SPHI</name>